<reference evidence="2" key="1">
    <citation type="journal article" date="2023" name="PLoS Negl. Trop. Dis.">
        <title>A genome sequence for Biomphalaria pfeifferi, the major vector snail for the human-infecting parasite Schistosoma mansoni.</title>
        <authorList>
            <person name="Bu L."/>
            <person name="Lu L."/>
            <person name="Laidemitt M.R."/>
            <person name="Zhang S.M."/>
            <person name="Mutuku M."/>
            <person name="Mkoji G."/>
            <person name="Steinauer M."/>
            <person name="Loker E.S."/>
        </authorList>
    </citation>
    <scope>NUCLEOTIDE SEQUENCE</scope>
    <source>
        <strain evidence="2">KasaAsao</strain>
    </source>
</reference>
<keyword evidence="3" id="KW-1185">Reference proteome</keyword>
<name>A0AAD8FKA2_BIOPF</name>
<dbReference type="AlphaFoldDB" id="A0AAD8FKA2"/>
<evidence type="ECO:0000313" key="3">
    <source>
        <dbReference type="Proteomes" id="UP001233172"/>
    </source>
</evidence>
<gene>
    <name evidence="2" type="ORF">Bpfe_003788</name>
</gene>
<dbReference type="Proteomes" id="UP001233172">
    <property type="component" value="Unassembled WGS sequence"/>
</dbReference>
<keyword evidence="1" id="KW-0472">Membrane</keyword>
<keyword evidence="1" id="KW-0812">Transmembrane</keyword>
<proteinExistence type="predicted"/>
<keyword evidence="1" id="KW-1133">Transmembrane helix</keyword>
<feature type="transmembrane region" description="Helical" evidence="1">
    <location>
        <begin position="30"/>
        <end position="53"/>
    </location>
</feature>
<sequence>MYPNTTGNVSDRNYGENTTFHIPGSGLVNILTGSSVGLLILITIAVIVIILIIKKTKVTYYSVNNTKPWAPQTESSIDDSYSNFDKLQTGIKVSPSEDLNATVLKSNQPMKFDVGNANCTMYTVKEPDIYSNGDIKTGESCSSSF</sequence>
<accession>A0AAD8FKA2</accession>
<organism evidence="2 3">
    <name type="scientific">Biomphalaria pfeifferi</name>
    <name type="common">Bloodfluke planorb</name>
    <name type="synonym">Freshwater snail</name>
    <dbReference type="NCBI Taxonomy" id="112525"/>
    <lineage>
        <taxon>Eukaryota</taxon>
        <taxon>Metazoa</taxon>
        <taxon>Spiralia</taxon>
        <taxon>Lophotrochozoa</taxon>
        <taxon>Mollusca</taxon>
        <taxon>Gastropoda</taxon>
        <taxon>Heterobranchia</taxon>
        <taxon>Euthyneura</taxon>
        <taxon>Panpulmonata</taxon>
        <taxon>Hygrophila</taxon>
        <taxon>Lymnaeoidea</taxon>
        <taxon>Planorbidae</taxon>
        <taxon>Biomphalaria</taxon>
    </lineage>
</organism>
<protein>
    <submittedName>
        <fullName evidence="2">Uncharacterized protein</fullName>
    </submittedName>
</protein>
<reference evidence="2" key="2">
    <citation type="submission" date="2023-04" db="EMBL/GenBank/DDBJ databases">
        <authorList>
            <person name="Bu L."/>
            <person name="Lu L."/>
            <person name="Laidemitt M.R."/>
            <person name="Zhang S.M."/>
            <person name="Mutuku M."/>
            <person name="Mkoji G."/>
            <person name="Steinauer M."/>
            <person name="Loker E.S."/>
        </authorList>
    </citation>
    <scope>NUCLEOTIDE SEQUENCE</scope>
    <source>
        <strain evidence="2">KasaAsao</strain>
        <tissue evidence="2">Whole Snail</tissue>
    </source>
</reference>
<comment type="caution">
    <text evidence="2">The sequence shown here is derived from an EMBL/GenBank/DDBJ whole genome shotgun (WGS) entry which is preliminary data.</text>
</comment>
<evidence type="ECO:0000313" key="2">
    <source>
        <dbReference type="EMBL" id="KAK0067053.1"/>
    </source>
</evidence>
<evidence type="ECO:0000256" key="1">
    <source>
        <dbReference type="SAM" id="Phobius"/>
    </source>
</evidence>
<dbReference type="EMBL" id="JASAOG010000009">
    <property type="protein sequence ID" value="KAK0067053.1"/>
    <property type="molecule type" value="Genomic_DNA"/>
</dbReference>